<dbReference type="AlphaFoldDB" id="A0A267FR72"/>
<dbReference type="OrthoDB" id="6134317at2759"/>
<evidence type="ECO:0000313" key="8">
    <source>
        <dbReference type="EMBL" id="PAA76285.1"/>
    </source>
</evidence>
<dbReference type="EMBL" id="NIVC01001567">
    <property type="protein sequence ID" value="PAA66347.1"/>
    <property type="molecule type" value="Genomic_DNA"/>
</dbReference>
<dbReference type="Gene3D" id="1.10.1450.10">
    <property type="entry name" value="Tetraspanin"/>
    <property type="match status" value="1"/>
</dbReference>
<feature type="transmembrane region" description="Helical" evidence="5">
    <location>
        <begin position="75"/>
        <end position="98"/>
    </location>
</feature>
<dbReference type="GO" id="GO:0016020">
    <property type="term" value="C:membrane"/>
    <property type="evidence" value="ECO:0007669"/>
    <property type="project" value="UniProtKB-SubCell"/>
</dbReference>
<feature type="transmembrane region" description="Helical" evidence="5">
    <location>
        <begin position="32"/>
        <end position="55"/>
    </location>
</feature>
<proteinExistence type="predicted"/>
<sequence length="245" mass="25879">MYLVLYNVACFAIGFLLVICGFFLTGQKDQLYDIYGCTFPMSLLIVITAAIAITAVASDSAYHQSGVRIGGFQTLILVLAILLLLSMEISGFLAGFVMQAQVEKEARQKFLAEMRAYSTSNGTGDAKQWIDLTQQALGCCGIDSPKDWLAFEAQPPASCCAGKVADCASPFPVGCAAQIHAWLSTELRAYSLCCLGAAALQICGLGAIFARRNRQRIAAATAAVAAASASAYGRFGEAASSVVVR</sequence>
<dbReference type="Pfam" id="PF00335">
    <property type="entry name" value="Tetraspanin"/>
    <property type="match status" value="1"/>
</dbReference>
<dbReference type="CDD" id="cd03127">
    <property type="entry name" value="tetraspanin_LEL"/>
    <property type="match status" value="1"/>
</dbReference>
<keyword evidence="2 5" id="KW-0812">Transmembrane</keyword>
<organism evidence="8 9">
    <name type="scientific">Macrostomum lignano</name>
    <dbReference type="NCBI Taxonomy" id="282301"/>
    <lineage>
        <taxon>Eukaryota</taxon>
        <taxon>Metazoa</taxon>
        <taxon>Spiralia</taxon>
        <taxon>Lophotrochozoa</taxon>
        <taxon>Platyhelminthes</taxon>
        <taxon>Rhabditophora</taxon>
        <taxon>Macrostomorpha</taxon>
        <taxon>Macrostomida</taxon>
        <taxon>Macrostomidae</taxon>
        <taxon>Macrostomum</taxon>
    </lineage>
</organism>
<feature type="transmembrane region" description="Helical" evidence="5">
    <location>
        <begin position="189"/>
        <end position="210"/>
    </location>
</feature>
<reference evidence="8 9" key="1">
    <citation type="submission" date="2017-06" db="EMBL/GenBank/DDBJ databases">
        <title>A platform for efficient transgenesis in Macrostomum lignano, a flatworm model organism for stem cell research.</title>
        <authorList>
            <person name="Berezikov E."/>
        </authorList>
    </citation>
    <scope>NUCLEOTIDE SEQUENCE [LARGE SCALE GENOMIC DNA]</scope>
    <source>
        <strain evidence="8">DV1</strain>
        <tissue evidence="8">Whole organism</tissue>
    </source>
</reference>
<keyword evidence="4 5" id="KW-0472">Membrane</keyword>
<dbReference type="InterPro" id="IPR008952">
    <property type="entry name" value="Tetraspanin_EC2_sf"/>
</dbReference>
<dbReference type="STRING" id="282301.A0A267FR72"/>
<feature type="transmembrane region" description="Helical" evidence="5">
    <location>
        <begin position="6"/>
        <end position="25"/>
    </location>
</feature>
<evidence type="ECO:0000256" key="2">
    <source>
        <dbReference type="ARBA" id="ARBA00022692"/>
    </source>
</evidence>
<evidence type="ECO:0008006" key="10">
    <source>
        <dbReference type="Google" id="ProtNLM"/>
    </source>
</evidence>
<keyword evidence="9" id="KW-1185">Reference proteome</keyword>
<evidence type="ECO:0000256" key="1">
    <source>
        <dbReference type="ARBA" id="ARBA00004141"/>
    </source>
</evidence>
<keyword evidence="3 5" id="KW-1133">Transmembrane helix</keyword>
<dbReference type="PANTHER" id="PTHR19282">
    <property type="entry name" value="TETRASPANIN"/>
    <property type="match status" value="1"/>
</dbReference>
<evidence type="ECO:0000256" key="4">
    <source>
        <dbReference type="ARBA" id="ARBA00023136"/>
    </source>
</evidence>
<evidence type="ECO:0000313" key="7">
    <source>
        <dbReference type="EMBL" id="PAA66347.1"/>
    </source>
</evidence>
<evidence type="ECO:0000256" key="3">
    <source>
        <dbReference type="ARBA" id="ARBA00022989"/>
    </source>
</evidence>
<protein>
    <recommendedName>
        <fullName evidence="10">Tetraspanin</fullName>
    </recommendedName>
</protein>
<evidence type="ECO:0000313" key="9">
    <source>
        <dbReference type="Proteomes" id="UP000215902"/>
    </source>
</evidence>
<accession>A0A267FR72</accession>
<dbReference type="SUPFAM" id="SSF48652">
    <property type="entry name" value="Tetraspanin"/>
    <property type="match status" value="1"/>
</dbReference>
<gene>
    <name evidence="7" type="ORF">BOX15_Mlig019946g1</name>
    <name evidence="6" type="ORF">BOX15_Mlig019946g2</name>
    <name evidence="8" type="ORF">BOX15_Mlig019946g3</name>
</gene>
<evidence type="ECO:0000256" key="5">
    <source>
        <dbReference type="SAM" id="Phobius"/>
    </source>
</evidence>
<evidence type="ECO:0000313" key="6">
    <source>
        <dbReference type="EMBL" id="PAA51268.1"/>
    </source>
</evidence>
<comment type="subcellular location">
    <subcellularLocation>
        <location evidence="1">Membrane</location>
        <topology evidence="1">Multi-pass membrane protein</topology>
    </subcellularLocation>
</comment>
<dbReference type="Proteomes" id="UP000215902">
    <property type="component" value="Unassembled WGS sequence"/>
</dbReference>
<dbReference type="EMBL" id="NIVC01003473">
    <property type="protein sequence ID" value="PAA51268.1"/>
    <property type="molecule type" value="Genomic_DNA"/>
</dbReference>
<dbReference type="EMBL" id="NIVC01000832">
    <property type="protein sequence ID" value="PAA76285.1"/>
    <property type="molecule type" value="Genomic_DNA"/>
</dbReference>
<comment type="caution">
    <text evidence="8">The sequence shown here is derived from an EMBL/GenBank/DDBJ whole genome shotgun (WGS) entry which is preliminary data.</text>
</comment>
<name>A0A267FR72_9PLAT</name>
<dbReference type="InterPro" id="IPR018499">
    <property type="entry name" value="Tetraspanin/Peripherin"/>
</dbReference>